<reference evidence="1 2" key="1">
    <citation type="journal article" date="2021" name="Elife">
        <title>Chloroplast acquisition without the gene transfer in kleptoplastic sea slugs, Plakobranchus ocellatus.</title>
        <authorList>
            <person name="Maeda T."/>
            <person name="Takahashi S."/>
            <person name="Yoshida T."/>
            <person name="Shimamura S."/>
            <person name="Takaki Y."/>
            <person name="Nagai Y."/>
            <person name="Toyoda A."/>
            <person name="Suzuki Y."/>
            <person name="Arimoto A."/>
            <person name="Ishii H."/>
            <person name="Satoh N."/>
            <person name="Nishiyama T."/>
            <person name="Hasebe M."/>
            <person name="Maruyama T."/>
            <person name="Minagawa J."/>
            <person name="Obokata J."/>
            <person name="Shigenobu S."/>
        </authorList>
    </citation>
    <scope>NUCLEOTIDE SEQUENCE [LARGE SCALE GENOMIC DNA]</scope>
</reference>
<organism evidence="1 2">
    <name type="scientific">Elysia marginata</name>
    <dbReference type="NCBI Taxonomy" id="1093978"/>
    <lineage>
        <taxon>Eukaryota</taxon>
        <taxon>Metazoa</taxon>
        <taxon>Spiralia</taxon>
        <taxon>Lophotrochozoa</taxon>
        <taxon>Mollusca</taxon>
        <taxon>Gastropoda</taxon>
        <taxon>Heterobranchia</taxon>
        <taxon>Euthyneura</taxon>
        <taxon>Panpulmonata</taxon>
        <taxon>Sacoglossa</taxon>
        <taxon>Placobranchoidea</taxon>
        <taxon>Plakobranchidae</taxon>
        <taxon>Elysia</taxon>
    </lineage>
</organism>
<accession>A0AAV4H827</accession>
<keyword evidence="2" id="KW-1185">Reference proteome</keyword>
<sequence length="85" mass="9734">MNQNSITPRAVKLRPGKEKNRGLGFAVLILCPFACLKGEERGEDSECFKKKFEQMVTLTKLSDFRCAAFLRRLEVDEERLAERLG</sequence>
<dbReference type="Proteomes" id="UP000762676">
    <property type="component" value="Unassembled WGS sequence"/>
</dbReference>
<gene>
    <name evidence="1" type="ORF">ElyMa_004393400</name>
</gene>
<dbReference type="EMBL" id="BMAT01008873">
    <property type="protein sequence ID" value="GFR94078.1"/>
    <property type="molecule type" value="Genomic_DNA"/>
</dbReference>
<evidence type="ECO:0000313" key="2">
    <source>
        <dbReference type="Proteomes" id="UP000762676"/>
    </source>
</evidence>
<name>A0AAV4H827_9GAST</name>
<comment type="caution">
    <text evidence="1">The sequence shown here is derived from an EMBL/GenBank/DDBJ whole genome shotgun (WGS) entry which is preliminary data.</text>
</comment>
<evidence type="ECO:0000313" key="1">
    <source>
        <dbReference type="EMBL" id="GFR94078.1"/>
    </source>
</evidence>
<dbReference type="AlphaFoldDB" id="A0AAV4H827"/>
<proteinExistence type="predicted"/>
<protein>
    <submittedName>
        <fullName evidence="1">Uncharacterized protein</fullName>
    </submittedName>
</protein>